<feature type="transmembrane region" description="Helical" evidence="1">
    <location>
        <begin position="366"/>
        <end position="386"/>
    </location>
</feature>
<comment type="caution">
    <text evidence="2">The sequence shown here is derived from an EMBL/GenBank/DDBJ whole genome shotgun (WGS) entry which is preliminary data.</text>
</comment>
<keyword evidence="3" id="KW-1185">Reference proteome</keyword>
<reference evidence="2" key="2">
    <citation type="submission" date="2020-09" db="EMBL/GenBank/DDBJ databases">
        <authorList>
            <person name="Sun Q."/>
            <person name="Sedlacek I."/>
        </authorList>
    </citation>
    <scope>NUCLEOTIDE SEQUENCE</scope>
    <source>
        <strain evidence="2">CCM 8433</strain>
    </source>
</reference>
<feature type="transmembrane region" description="Helical" evidence="1">
    <location>
        <begin position="341"/>
        <end position="359"/>
    </location>
</feature>
<evidence type="ECO:0000313" key="2">
    <source>
        <dbReference type="EMBL" id="GGI66138.1"/>
    </source>
</evidence>
<feature type="transmembrane region" description="Helical" evidence="1">
    <location>
        <begin position="314"/>
        <end position="335"/>
    </location>
</feature>
<protein>
    <submittedName>
        <fullName evidence="2">DUF4153 domain-containing protein</fullName>
    </submittedName>
</protein>
<dbReference type="AlphaFoldDB" id="A0A917N4X6"/>
<feature type="transmembrane region" description="Helical" evidence="1">
    <location>
        <begin position="127"/>
        <end position="146"/>
    </location>
</feature>
<gene>
    <name evidence="2" type="ORF">GCM10011482_17920</name>
</gene>
<feature type="transmembrane region" description="Helical" evidence="1">
    <location>
        <begin position="88"/>
        <end position="107"/>
    </location>
</feature>
<feature type="transmembrane region" description="Helical" evidence="1">
    <location>
        <begin position="166"/>
        <end position="187"/>
    </location>
</feature>
<dbReference type="EMBL" id="BMDT01000008">
    <property type="protein sequence ID" value="GGI66138.1"/>
    <property type="molecule type" value="Genomic_DNA"/>
</dbReference>
<keyword evidence="1" id="KW-1133">Transmembrane helix</keyword>
<feature type="transmembrane region" description="Helical" evidence="1">
    <location>
        <begin position="20"/>
        <end position="38"/>
    </location>
</feature>
<evidence type="ECO:0000256" key="1">
    <source>
        <dbReference type="SAM" id="Phobius"/>
    </source>
</evidence>
<evidence type="ECO:0000313" key="3">
    <source>
        <dbReference type="Proteomes" id="UP000622610"/>
    </source>
</evidence>
<accession>A0A917N4X6</accession>
<name>A0A917N4X6_9ENTE</name>
<feature type="transmembrane region" description="Helical" evidence="1">
    <location>
        <begin position="240"/>
        <end position="263"/>
    </location>
</feature>
<feature type="transmembrane region" description="Helical" evidence="1">
    <location>
        <begin position="58"/>
        <end position="76"/>
    </location>
</feature>
<organism evidence="2 3">
    <name type="scientific">Enterococcus alcedinis</name>
    <dbReference type="NCBI Taxonomy" id="1274384"/>
    <lineage>
        <taxon>Bacteria</taxon>
        <taxon>Bacillati</taxon>
        <taxon>Bacillota</taxon>
        <taxon>Bacilli</taxon>
        <taxon>Lactobacillales</taxon>
        <taxon>Enterococcaceae</taxon>
        <taxon>Enterococcus</taxon>
    </lineage>
</organism>
<proteinExistence type="predicted"/>
<feature type="transmembrane region" description="Helical" evidence="1">
    <location>
        <begin position="275"/>
        <end position="293"/>
    </location>
</feature>
<sequence length="629" mass="71303">MKNPFVESIESTFKGAYQAVTRFFMASVGAFLFMVITMTRIQSVESTQNLNRLLFDSLQWSAALIAILGLASITYVRSQKNQPRNHWLANGLTGVSGVIVFVLLYFLGRDELSPDSYYRYPGLTYLAQGRMAILISVIFLAFILFAAKPWINKYVSRTIFMIQKAIAVSGIYGLVLLAGTSAVAGAIQGLLYPAMSFKVYQHLTSLIGFIAFMLFLGFLPDFSKAEEDEKRLEAEQQPRFIKLLFSYILVPITLALTIVLLLWTVRIIFQGVGENFLRLSGIATTYTLVGIWLHMMVQEADNALAKFYRKVYPIATLIILAFEGWAIINQLLMYGMQTTEYYFVIVWKVAVLAMLLLVFKFKKSYAVVLLLTMISMVFTVLPIVGYQSLPVTLQSNRLEKLLTEAEMFDGQKIIPGNPKMPRSEREKITVSATYLARQDSDKIPKWLTISAYNDQSFKEVMGFDPIYPRQDDTPPTPAPGKQVKRMSLARENQAFSIADFEWQVPLHYDNETNSQRGILKSNQGQFIIEWQTDAQSSLPSLKVTLDDRVIIEETLQAYFDELQETHPATVDMNQSGETIDVPELQFNFESSEIKGTIIFSTIEVVINENTNETTYWSEVEGIYVSEVKP</sequence>
<feature type="transmembrane region" description="Helical" evidence="1">
    <location>
        <begin position="199"/>
        <end position="219"/>
    </location>
</feature>
<dbReference type="RefSeq" id="WP_188367974.1">
    <property type="nucleotide sequence ID" value="NZ_BMDT01000008.1"/>
</dbReference>
<reference evidence="2" key="1">
    <citation type="journal article" date="2014" name="Int. J. Syst. Evol. Microbiol.">
        <title>Complete genome sequence of Corynebacterium casei LMG S-19264T (=DSM 44701T), isolated from a smear-ripened cheese.</title>
        <authorList>
            <consortium name="US DOE Joint Genome Institute (JGI-PGF)"/>
            <person name="Walter F."/>
            <person name="Albersmeier A."/>
            <person name="Kalinowski J."/>
            <person name="Ruckert C."/>
        </authorList>
    </citation>
    <scope>NUCLEOTIDE SEQUENCE</scope>
    <source>
        <strain evidence="2">CCM 8433</strain>
    </source>
</reference>
<dbReference type="Proteomes" id="UP000622610">
    <property type="component" value="Unassembled WGS sequence"/>
</dbReference>
<keyword evidence="1" id="KW-0812">Transmembrane</keyword>
<keyword evidence="1" id="KW-0472">Membrane</keyword>